<evidence type="ECO:0000256" key="2">
    <source>
        <dbReference type="ARBA" id="ARBA00022490"/>
    </source>
</evidence>
<evidence type="ECO:0000256" key="7">
    <source>
        <dbReference type="SAM" id="MobiDB-lite"/>
    </source>
</evidence>
<feature type="compositionally biased region" description="Basic and acidic residues" evidence="7">
    <location>
        <begin position="105"/>
        <end position="114"/>
    </location>
</feature>
<evidence type="ECO:0000256" key="5">
    <source>
        <dbReference type="ARBA" id="ARBA00022839"/>
    </source>
</evidence>
<dbReference type="GO" id="GO:0005829">
    <property type="term" value="C:cytosol"/>
    <property type="evidence" value="ECO:0007669"/>
    <property type="project" value="TreeGrafter"/>
</dbReference>
<comment type="function">
    <text evidence="6">Bidirectionally degrades single-stranded DNA into large acid-insoluble oligonucleotides, which are then degraded further into small acid-soluble oligonucleotides.</text>
</comment>
<dbReference type="KEGG" id="amuc:Pan181_14050"/>
<feature type="region of interest" description="Disordered" evidence="7">
    <location>
        <begin position="79"/>
        <end position="114"/>
    </location>
</feature>
<keyword evidence="3 6" id="KW-0540">Nuclease</keyword>
<comment type="subcellular location">
    <subcellularLocation>
        <location evidence="6">Cytoplasm</location>
    </subcellularLocation>
</comment>
<dbReference type="PANTHER" id="PTHR34137">
    <property type="entry name" value="EXODEOXYRIBONUCLEASE 7 SMALL SUBUNIT"/>
    <property type="match status" value="1"/>
</dbReference>
<evidence type="ECO:0000256" key="4">
    <source>
        <dbReference type="ARBA" id="ARBA00022801"/>
    </source>
</evidence>
<dbReference type="GO" id="GO:0006308">
    <property type="term" value="P:DNA catabolic process"/>
    <property type="evidence" value="ECO:0007669"/>
    <property type="project" value="UniProtKB-UniRule"/>
</dbReference>
<evidence type="ECO:0000256" key="1">
    <source>
        <dbReference type="ARBA" id="ARBA00009998"/>
    </source>
</evidence>
<comment type="similarity">
    <text evidence="1 6">Belongs to the XseB family.</text>
</comment>
<dbReference type="Gene3D" id="1.10.287.1040">
    <property type="entry name" value="Exonuclease VII, small subunit"/>
    <property type="match status" value="1"/>
</dbReference>
<evidence type="ECO:0000256" key="3">
    <source>
        <dbReference type="ARBA" id="ARBA00022722"/>
    </source>
</evidence>
<protein>
    <recommendedName>
        <fullName evidence="6">Exodeoxyribonuclease 7 small subunit</fullName>
        <ecNumber evidence="6">3.1.11.6</ecNumber>
    </recommendedName>
    <alternativeName>
        <fullName evidence="6">Exodeoxyribonuclease VII small subunit</fullName>
        <shortName evidence="6">Exonuclease VII small subunit</shortName>
    </alternativeName>
</protein>
<dbReference type="InterPro" id="IPR003761">
    <property type="entry name" value="Exonuc_VII_S"/>
</dbReference>
<keyword evidence="9" id="KW-1185">Reference proteome</keyword>
<reference evidence="8 9" key="1">
    <citation type="submission" date="2019-02" db="EMBL/GenBank/DDBJ databases">
        <title>Deep-cultivation of Planctomycetes and their phenomic and genomic characterization uncovers novel biology.</title>
        <authorList>
            <person name="Wiegand S."/>
            <person name="Jogler M."/>
            <person name="Boedeker C."/>
            <person name="Pinto D."/>
            <person name="Vollmers J."/>
            <person name="Rivas-Marin E."/>
            <person name="Kohn T."/>
            <person name="Peeters S.H."/>
            <person name="Heuer A."/>
            <person name="Rast P."/>
            <person name="Oberbeckmann S."/>
            <person name="Bunk B."/>
            <person name="Jeske O."/>
            <person name="Meyerdierks A."/>
            <person name="Storesund J.E."/>
            <person name="Kallscheuer N."/>
            <person name="Luecker S."/>
            <person name="Lage O.M."/>
            <person name="Pohl T."/>
            <person name="Merkel B.J."/>
            <person name="Hornburger P."/>
            <person name="Mueller R.-W."/>
            <person name="Bruemmer F."/>
            <person name="Labrenz M."/>
            <person name="Spormann A.M."/>
            <person name="Op den Camp H."/>
            <person name="Overmann J."/>
            <person name="Amann R."/>
            <person name="Jetten M.S.M."/>
            <person name="Mascher T."/>
            <person name="Medema M.H."/>
            <person name="Devos D.P."/>
            <person name="Kaster A.-K."/>
            <person name="Ovreas L."/>
            <person name="Rohde M."/>
            <person name="Galperin M.Y."/>
            <person name="Jogler C."/>
        </authorList>
    </citation>
    <scope>NUCLEOTIDE SEQUENCE [LARGE SCALE GENOMIC DNA]</scope>
    <source>
        <strain evidence="8 9">Pan181</strain>
    </source>
</reference>
<keyword evidence="2 6" id="KW-0963">Cytoplasm</keyword>
<evidence type="ECO:0000313" key="9">
    <source>
        <dbReference type="Proteomes" id="UP000315750"/>
    </source>
</evidence>
<dbReference type="GO" id="GO:0008855">
    <property type="term" value="F:exodeoxyribonuclease VII activity"/>
    <property type="evidence" value="ECO:0007669"/>
    <property type="project" value="UniProtKB-UniRule"/>
</dbReference>
<dbReference type="Pfam" id="PF02609">
    <property type="entry name" value="Exonuc_VII_S"/>
    <property type="match status" value="1"/>
</dbReference>
<dbReference type="EMBL" id="CP036278">
    <property type="protein sequence ID" value="QDU55219.1"/>
    <property type="molecule type" value="Genomic_DNA"/>
</dbReference>
<dbReference type="Proteomes" id="UP000315750">
    <property type="component" value="Chromosome"/>
</dbReference>
<name>A0A518AKG0_9BACT</name>
<dbReference type="AlphaFoldDB" id="A0A518AKG0"/>
<comment type="catalytic activity">
    <reaction evidence="6">
        <text>Exonucleolytic cleavage in either 5'- to 3'- or 3'- to 5'-direction to yield nucleoside 5'-phosphates.</text>
        <dbReference type="EC" id="3.1.11.6"/>
    </reaction>
</comment>
<dbReference type="SUPFAM" id="SSF116842">
    <property type="entry name" value="XseB-like"/>
    <property type="match status" value="1"/>
</dbReference>
<comment type="subunit">
    <text evidence="6">Heterooligomer composed of large and small subunits.</text>
</comment>
<dbReference type="OrthoDB" id="284990at2"/>
<proteinExistence type="inferred from homology"/>
<sequence length="114" mass="12557">MAKKKVKRKPSEESTLTFEESLAELETIVGDLETGELGLGDALERYEQGIAHLKQCHAQLEQATRRIELLSGVDAAGNPVTVPFEDEQHESLEAKKQARTRRRGGGGDDHGTLF</sequence>
<evidence type="ECO:0000256" key="6">
    <source>
        <dbReference type="HAMAP-Rule" id="MF_00337"/>
    </source>
</evidence>
<dbReference type="HAMAP" id="MF_00337">
    <property type="entry name" value="Exonuc_7_S"/>
    <property type="match status" value="1"/>
</dbReference>
<dbReference type="RefSeq" id="WP_145246101.1">
    <property type="nucleotide sequence ID" value="NZ_CP036278.1"/>
</dbReference>
<evidence type="ECO:0000313" key="8">
    <source>
        <dbReference type="EMBL" id="QDU55219.1"/>
    </source>
</evidence>
<accession>A0A518AKG0</accession>
<gene>
    <name evidence="6 8" type="primary">xseB</name>
    <name evidence="8" type="ORF">Pan181_14050</name>
</gene>
<dbReference type="GO" id="GO:0009318">
    <property type="term" value="C:exodeoxyribonuclease VII complex"/>
    <property type="evidence" value="ECO:0007669"/>
    <property type="project" value="UniProtKB-UniRule"/>
</dbReference>
<organism evidence="8 9">
    <name type="scientific">Aeoliella mucimassa</name>
    <dbReference type="NCBI Taxonomy" id="2527972"/>
    <lineage>
        <taxon>Bacteria</taxon>
        <taxon>Pseudomonadati</taxon>
        <taxon>Planctomycetota</taxon>
        <taxon>Planctomycetia</taxon>
        <taxon>Pirellulales</taxon>
        <taxon>Lacipirellulaceae</taxon>
        <taxon>Aeoliella</taxon>
    </lineage>
</organism>
<keyword evidence="4 6" id="KW-0378">Hydrolase</keyword>
<dbReference type="NCBIfam" id="TIGR01280">
    <property type="entry name" value="xseB"/>
    <property type="match status" value="1"/>
</dbReference>
<dbReference type="PANTHER" id="PTHR34137:SF1">
    <property type="entry name" value="EXODEOXYRIBONUCLEASE 7 SMALL SUBUNIT"/>
    <property type="match status" value="1"/>
</dbReference>
<keyword evidence="5 6" id="KW-0269">Exonuclease</keyword>
<dbReference type="InterPro" id="IPR037004">
    <property type="entry name" value="Exonuc_VII_ssu_sf"/>
</dbReference>
<dbReference type="EC" id="3.1.11.6" evidence="6"/>